<evidence type="ECO:0000313" key="2">
    <source>
        <dbReference type="Proteomes" id="UP000673975"/>
    </source>
</evidence>
<proteinExistence type="predicted"/>
<accession>A0A8J7RLV1</accession>
<dbReference type="AlphaFoldDB" id="A0A8J7RLV1"/>
<keyword evidence="2" id="KW-1185">Reference proteome</keyword>
<sequence length="274" mass="31754">MKLILVPVLAVLFGTGGCSVYEEAVRGAIDDAVSEAVDRELGSRMAGYTDVMMYQLAYTQTFFLGGYGFDPDAFEEGQGATWRVESIDQEETSSFTAERALLKRNDDGTMWWYLKFHAEEMEPVEYEILLGPDLQAREMYIRDPEREDIRYHQFAYDEQEIAEAEEGDASIAEVGYHTNYYFTEEWSEFREGTETITIGTTSYDTDLLYFNPADHEEYEDELEEDENYEFRWWVTKDVPGELVKFEYKALGQGGTLRGELVEIRDDYTIRFADL</sequence>
<dbReference type="PROSITE" id="PS51257">
    <property type="entry name" value="PROKAR_LIPOPROTEIN"/>
    <property type="match status" value="1"/>
</dbReference>
<name>A0A8J7RLV1_9BACT</name>
<gene>
    <name evidence="1" type="ORF">NATSA_13805</name>
</gene>
<organism evidence="1 2">
    <name type="scientific">Natronogracilivirga saccharolytica</name>
    <dbReference type="NCBI Taxonomy" id="2812953"/>
    <lineage>
        <taxon>Bacteria</taxon>
        <taxon>Pseudomonadati</taxon>
        <taxon>Balneolota</taxon>
        <taxon>Balneolia</taxon>
        <taxon>Balneolales</taxon>
        <taxon>Cyclonatronaceae</taxon>
        <taxon>Natronogracilivirga</taxon>
    </lineage>
</organism>
<reference evidence="1" key="1">
    <citation type="submission" date="2021-02" db="EMBL/GenBank/DDBJ databases">
        <title>Natronogracilivirga saccharolytica gen. nov. sp. nov. a new anaerobic, haloalkiliphilic carbohydrate-fermenting bacterium from soda lake and proposing of Cyclonatronumiaceae fam. nov. in the phylum Balneolaeota.</title>
        <authorList>
            <person name="Zhilina T.N."/>
            <person name="Sorokin D.Y."/>
            <person name="Zavarzina D.G."/>
            <person name="Toshchakov S.V."/>
            <person name="Kublanov I.V."/>
        </authorList>
    </citation>
    <scope>NUCLEOTIDE SEQUENCE</scope>
    <source>
        <strain evidence="1">Z-1702</strain>
    </source>
</reference>
<dbReference type="Proteomes" id="UP000673975">
    <property type="component" value="Unassembled WGS sequence"/>
</dbReference>
<evidence type="ECO:0000313" key="1">
    <source>
        <dbReference type="EMBL" id="MBP3193747.1"/>
    </source>
</evidence>
<comment type="caution">
    <text evidence="1">The sequence shown here is derived from an EMBL/GenBank/DDBJ whole genome shotgun (WGS) entry which is preliminary data.</text>
</comment>
<evidence type="ECO:0008006" key="3">
    <source>
        <dbReference type="Google" id="ProtNLM"/>
    </source>
</evidence>
<protein>
    <recommendedName>
        <fullName evidence="3">Lipoprotein</fullName>
    </recommendedName>
</protein>
<dbReference type="EMBL" id="JAFIDN010000013">
    <property type="protein sequence ID" value="MBP3193747.1"/>
    <property type="molecule type" value="Genomic_DNA"/>
</dbReference>